<protein>
    <submittedName>
        <fullName evidence="1">Uncharacterized protein</fullName>
    </submittedName>
</protein>
<sequence length="82" mass="8951">MVCEKVSMQSNLDCFLHCTTLVVASQSLPFPRYEDVDEQGGQRMMVCGGLEGNNALNLDGVYETDGLKRSLGPEVQWSVGVP</sequence>
<evidence type="ECO:0000313" key="1">
    <source>
        <dbReference type="EMBL" id="KAG6668810.1"/>
    </source>
</evidence>
<reference evidence="1" key="1">
    <citation type="submission" date="2020-12" db="EMBL/GenBank/DDBJ databases">
        <title>WGS assembly of Carya illinoinensis cv. Pawnee.</title>
        <authorList>
            <person name="Platts A."/>
            <person name="Shu S."/>
            <person name="Wright S."/>
            <person name="Barry K."/>
            <person name="Edger P."/>
            <person name="Pires J.C."/>
            <person name="Schmutz J."/>
        </authorList>
    </citation>
    <scope>NUCLEOTIDE SEQUENCE</scope>
    <source>
        <tissue evidence="1">Leaf</tissue>
    </source>
</reference>
<proteinExistence type="predicted"/>
<dbReference type="EMBL" id="CM031809">
    <property type="protein sequence ID" value="KAG6668810.1"/>
    <property type="molecule type" value="Genomic_DNA"/>
</dbReference>
<comment type="caution">
    <text evidence="1">The sequence shown here is derived from an EMBL/GenBank/DDBJ whole genome shotgun (WGS) entry which is preliminary data.</text>
</comment>
<dbReference type="AlphaFoldDB" id="A0A8T1RN51"/>
<keyword evidence="2" id="KW-1185">Reference proteome</keyword>
<dbReference type="Proteomes" id="UP000811609">
    <property type="component" value="Chromosome 1"/>
</dbReference>
<accession>A0A8T1RN51</accession>
<organism evidence="1 2">
    <name type="scientific">Carya illinoinensis</name>
    <name type="common">Pecan</name>
    <dbReference type="NCBI Taxonomy" id="32201"/>
    <lineage>
        <taxon>Eukaryota</taxon>
        <taxon>Viridiplantae</taxon>
        <taxon>Streptophyta</taxon>
        <taxon>Embryophyta</taxon>
        <taxon>Tracheophyta</taxon>
        <taxon>Spermatophyta</taxon>
        <taxon>Magnoliopsida</taxon>
        <taxon>eudicotyledons</taxon>
        <taxon>Gunneridae</taxon>
        <taxon>Pentapetalae</taxon>
        <taxon>rosids</taxon>
        <taxon>fabids</taxon>
        <taxon>Fagales</taxon>
        <taxon>Juglandaceae</taxon>
        <taxon>Carya</taxon>
    </lineage>
</organism>
<name>A0A8T1RN51_CARIL</name>
<gene>
    <name evidence="1" type="ORF">CIPAW_01G197900</name>
</gene>
<evidence type="ECO:0000313" key="2">
    <source>
        <dbReference type="Proteomes" id="UP000811609"/>
    </source>
</evidence>